<name>A0A7W4JRN1_9PROT</name>
<dbReference type="PANTHER" id="PTHR48050:SF13">
    <property type="entry name" value="STEROL 3-BETA-GLUCOSYLTRANSFERASE UGT80A2"/>
    <property type="match status" value="1"/>
</dbReference>
<dbReference type="Pfam" id="PF06722">
    <property type="entry name" value="EryCIII-like_C"/>
    <property type="match status" value="1"/>
</dbReference>
<dbReference type="InterPro" id="IPR010610">
    <property type="entry name" value="EryCIII-like_C"/>
</dbReference>
<dbReference type="Proteomes" id="UP000555756">
    <property type="component" value="Unassembled WGS sequence"/>
</dbReference>
<dbReference type="Gene3D" id="3.40.50.2000">
    <property type="entry name" value="Glycogen Phosphorylase B"/>
    <property type="match status" value="2"/>
</dbReference>
<sequence length="417" mass="45012">MGRKRAKAVRQSYHFVVLPVGTLGDFLPAAGLARELAARGHDVDLMAQAAFAPHAPGGGVRFRTFGRQDEYERDVANVRVLDRQQPVLYESLIAPTLLPHRLAVETAVRTGTKPVIVLSAVHGVGALWAARCLGAQAIGMVTTPPYMIGYQNPNPVADSVMRAAFRGCGLPDLPPPVHDGARLFWGDFIMTYDAFLELFPAWLETVPMRRDERHIQGTFPGGSSDTAVPEIEAFALDGSAPWVFFPGSSDMLNVVCRDFRSVVAEYARRSGRRCILIDRTLDMPFQRVADNLVATPCTDMNRLLPLARGILHHGGIGIVSQSLVAGLPQIVVPVGFDQPANAQWLEDRGVAVTTMPAALSASHLLDLVAEAEALPPGSARELARRLRREGGTAGLADMLLDRLDGRVPASGLVRSVA</sequence>
<feature type="domain" description="Erythromycin biosynthesis protein CIII-like C-terminal" evidence="1">
    <location>
        <begin position="285"/>
        <end position="389"/>
    </location>
</feature>
<protein>
    <recommendedName>
        <fullName evidence="1">Erythromycin biosynthesis protein CIII-like C-terminal domain-containing protein</fullName>
    </recommendedName>
</protein>
<organism evidence="2 3">
    <name type="scientific">Gluconacetobacter azotocaptans</name>
    <dbReference type="NCBI Taxonomy" id="142834"/>
    <lineage>
        <taxon>Bacteria</taxon>
        <taxon>Pseudomonadati</taxon>
        <taxon>Pseudomonadota</taxon>
        <taxon>Alphaproteobacteria</taxon>
        <taxon>Acetobacterales</taxon>
        <taxon>Acetobacteraceae</taxon>
        <taxon>Gluconacetobacter</taxon>
    </lineage>
</organism>
<gene>
    <name evidence="2" type="ORF">HLH34_06685</name>
</gene>
<dbReference type="AlphaFoldDB" id="A0A7W4JRN1"/>
<evidence type="ECO:0000313" key="2">
    <source>
        <dbReference type="EMBL" id="MBB2189649.1"/>
    </source>
</evidence>
<dbReference type="RefSeq" id="WP_183118821.1">
    <property type="nucleotide sequence ID" value="NZ_JABEQF010000004.1"/>
</dbReference>
<dbReference type="GO" id="GO:0016757">
    <property type="term" value="F:glycosyltransferase activity"/>
    <property type="evidence" value="ECO:0007669"/>
    <property type="project" value="UniProtKB-ARBA"/>
</dbReference>
<dbReference type="InterPro" id="IPR050426">
    <property type="entry name" value="Glycosyltransferase_28"/>
</dbReference>
<dbReference type="PANTHER" id="PTHR48050">
    <property type="entry name" value="STEROL 3-BETA-GLUCOSYLTRANSFERASE"/>
    <property type="match status" value="1"/>
</dbReference>
<comment type="caution">
    <text evidence="2">The sequence shown here is derived from an EMBL/GenBank/DDBJ whole genome shotgun (WGS) entry which is preliminary data.</text>
</comment>
<dbReference type="SUPFAM" id="SSF53756">
    <property type="entry name" value="UDP-Glycosyltransferase/glycogen phosphorylase"/>
    <property type="match status" value="1"/>
</dbReference>
<accession>A0A7W4JRN1</accession>
<evidence type="ECO:0000259" key="1">
    <source>
        <dbReference type="Pfam" id="PF06722"/>
    </source>
</evidence>
<reference evidence="2 3" key="1">
    <citation type="submission" date="2020-04" db="EMBL/GenBank/DDBJ databases">
        <title>Description of novel Gluconacetobacter.</title>
        <authorList>
            <person name="Sombolestani A."/>
        </authorList>
    </citation>
    <scope>NUCLEOTIDE SEQUENCE [LARGE SCALE GENOMIC DNA]</scope>
    <source>
        <strain evidence="2 3">LMG 21311</strain>
    </source>
</reference>
<proteinExistence type="predicted"/>
<evidence type="ECO:0000313" key="3">
    <source>
        <dbReference type="Proteomes" id="UP000555756"/>
    </source>
</evidence>
<dbReference type="EMBL" id="JABEQF010000004">
    <property type="protein sequence ID" value="MBB2189649.1"/>
    <property type="molecule type" value="Genomic_DNA"/>
</dbReference>
<keyword evidence="3" id="KW-1185">Reference proteome</keyword>